<evidence type="ECO:0000313" key="8">
    <source>
        <dbReference type="RefSeq" id="XP_009803481.1"/>
    </source>
</evidence>
<dbReference type="SUPFAM" id="SSF56672">
    <property type="entry name" value="DNA/RNA polymerases"/>
    <property type="match status" value="1"/>
</dbReference>
<evidence type="ECO:0000256" key="2">
    <source>
        <dbReference type="ARBA" id="ARBA00022695"/>
    </source>
</evidence>
<keyword evidence="4" id="KW-0378">Hydrolase</keyword>
<reference evidence="8" key="2">
    <citation type="submission" date="2025-08" db="UniProtKB">
        <authorList>
            <consortium name="RefSeq"/>
        </authorList>
    </citation>
    <scope>IDENTIFICATION</scope>
    <source>
        <tissue evidence="8">Leaf</tissue>
    </source>
</reference>
<dbReference type="CDD" id="cd00303">
    <property type="entry name" value="retropepsin_like"/>
    <property type="match status" value="1"/>
</dbReference>
<dbReference type="Pfam" id="PF03732">
    <property type="entry name" value="Retrotrans_gag"/>
    <property type="match status" value="1"/>
</dbReference>
<dbReference type="STRING" id="4096.A0A1U7YNC0"/>
<proteinExistence type="predicted"/>
<evidence type="ECO:0000256" key="3">
    <source>
        <dbReference type="ARBA" id="ARBA00022722"/>
    </source>
</evidence>
<evidence type="ECO:0000259" key="6">
    <source>
        <dbReference type="Pfam" id="PF03732"/>
    </source>
</evidence>
<dbReference type="OrthoDB" id="1305782at2759"/>
<dbReference type="InterPro" id="IPR043128">
    <property type="entry name" value="Rev_trsase/Diguanyl_cyclase"/>
</dbReference>
<dbReference type="RefSeq" id="XP_009803481.1">
    <property type="nucleotide sequence ID" value="XM_009805179.1"/>
</dbReference>
<dbReference type="PANTHER" id="PTHR37984:SF5">
    <property type="entry name" value="PROTEIN NYNRIN-LIKE"/>
    <property type="match status" value="1"/>
</dbReference>
<keyword evidence="2" id="KW-0548">Nucleotidyltransferase</keyword>
<evidence type="ECO:0000256" key="4">
    <source>
        <dbReference type="ARBA" id="ARBA00022759"/>
    </source>
</evidence>
<dbReference type="Gene3D" id="3.30.70.270">
    <property type="match status" value="2"/>
</dbReference>
<dbReference type="eggNOG" id="KOG0017">
    <property type="taxonomic scope" value="Eukaryota"/>
</dbReference>
<dbReference type="Gene3D" id="2.40.70.10">
    <property type="entry name" value="Acid Proteases"/>
    <property type="match status" value="1"/>
</dbReference>
<dbReference type="Proteomes" id="UP000189701">
    <property type="component" value="Unplaced"/>
</dbReference>
<dbReference type="InterPro" id="IPR043502">
    <property type="entry name" value="DNA/RNA_pol_sf"/>
</dbReference>
<dbReference type="AlphaFoldDB" id="A0A1U7YNC0"/>
<evidence type="ECO:0000313" key="7">
    <source>
        <dbReference type="Proteomes" id="UP000189701"/>
    </source>
</evidence>
<sequence>RLDEEAGEGTSQVPPANVDQHEPQNEADSQASRAAPPPPPEGHRGANVPPAPLLVVPDQDLDMRSDVQLLTRIVASQAQHQTLGIADRSVSARVRDFINWILQLCDIVVTWYETWKQTRGPNVPPVTWKEFSEAFLQQYLPIELRRAVRDRFLHLEQGNMSVREHSMQFNSLARYAPTIVADMSDRSLRTPGPQFRGEFSQIRLQFPRYDRCGRNHFRPCRQGSDACYACGQPGKVCRHQLAGGRGRFGASGSGGQQNRTYALSSRRDLESSQDVVIGILSVFSIDMYALINLGFTLSYISPFVASKWEREPELLHKSFEVSTPMGESVVVRRVYRSYGVKIHDRHTLADLHELMVDFDIIKGMDWMASCYANVDCWTKIVRFNFPSEPIIEWKCDGAAPKGKFISYLKARRMILKGYIYHLVRVHDMEVKSPTLQLVHVVNEFPDVFPDELSGLPPEREIDFVIDVLPDTQPISIPLYIMAPAELKELKTQLKDLLNKGFIRPSTSPWGAPVLFVRNKDEAEHEDHLCVVLQTLKNQKLYAKFSKCDFWLNSVAFLGHIVFDEGIKVDGQKMEAVQNWRRPTTPTEVCSFLGLAGYYRRFMENFSSIAAPMTKLRHKAVKFQWSNACERSFHELKKCLTSAPVLAFPEGSEGDQGVVVQNIAGSSLVAEVEMRQFEDPELVKIKESIPF</sequence>
<dbReference type="FunFam" id="3.30.70.270:FF:000020">
    <property type="entry name" value="Transposon Tf2-6 polyprotein-like Protein"/>
    <property type="match status" value="1"/>
</dbReference>
<dbReference type="InterPro" id="IPR050951">
    <property type="entry name" value="Retrovirus_Pol_polyprotein"/>
</dbReference>
<feature type="region of interest" description="Disordered" evidence="5">
    <location>
        <begin position="1"/>
        <end position="54"/>
    </location>
</feature>
<keyword evidence="7" id="KW-1185">Reference proteome</keyword>
<evidence type="ECO:0000256" key="5">
    <source>
        <dbReference type="SAM" id="MobiDB-lite"/>
    </source>
</evidence>
<keyword evidence="4" id="KW-0255">Endonuclease</keyword>
<accession>A0A1U7YNC0</accession>
<keyword evidence="3" id="KW-0540">Nuclease</keyword>
<protein>
    <submittedName>
        <fullName evidence="8">Uncharacterized protein LOC104248850</fullName>
    </submittedName>
</protein>
<keyword evidence="1" id="KW-0808">Transferase</keyword>
<evidence type="ECO:0000256" key="1">
    <source>
        <dbReference type="ARBA" id="ARBA00022679"/>
    </source>
</evidence>
<dbReference type="GO" id="GO:0004519">
    <property type="term" value="F:endonuclease activity"/>
    <property type="evidence" value="ECO:0007669"/>
    <property type="project" value="UniProtKB-KW"/>
</dbReference>
<dbReference type="PANTHER" id="PTHR37984">
    <property type="entry name" value="PROTEIN CBG26694"/>
    <property type="match status" value="1"/>
</dbReference>
<dbReference type="GO" id="GO:0016779">
    <property type="term" value="F:nucleotidyltransferase activity"/>
    <property type="evidence" value="ECO:0007669"/>
    <property type="project" value="UniProtKB-KW"/>
</dbReference>
<reference evidence="7" key="1">
    <citation type="journal article" date="2013" name="Genome Biol.">
        <title>Reference genomes and transcriptomes of Nicotiana sylvestris and Nicotiana tomentosiformis.</title>
        <authorList>
            <person name="Sierro N."/>
            <person name="Battey J.N."/>
            <person name="Ouadi S."/>
            <person name="Bovet L."/>
            <person name="Goepfert S."/>
            <person name="Bakaher N."/>
            <person name="Peitsch M.C."/>
            <person name="Ivanov N.V."/>
        </authorList>
    </citation>
    <scope>NUCLEOTIDE SEQUENCE [LARGE SCALE GENOMIC DNA]</scope>
</reference>
<feature type="domain" description="Retrotransposon gag" evidence="6">
    <location>
        <begin position="102"/>
        <end position="178"/>
    </location>
</feature>
<dbReference type="InterPro" id="IPR021109">
    <property type="entry name" value="Peptidase_aspartic_dom_sf"/>
</dbReference>
<dbReference type="Gene3D" id="3.10.10.10">
    <property type="entry name" value="HIV Type 1 Reverse Transcriptase, subunit A, domain 1"/>
    <property type="match status" value="1"/>
</dbReference>
<feature type="non-terminal residue" evidence="8">
    <location>
        <position position="1"/>
    </location>
</feature>
<dbReference type="Pfam" id="PF08284">
    <property type="entry name" value="RVP_2"/>
    <property type="match status" value="1"/>
</dbReference>
<name>A0A1U7YNC0_NICSY</name>
<organism evidence="7 8">
    <name type="scientific">Nicotiana sylvestris</name>
    <name type="common">Wood tobacco</name>
    <name type="synonym">South American tobacco</name>
    <dbReference type="NCBI Taxonomy" id="4096"/>
    <lineage>
        <taxon>Eukaryota</taxon>
        <taxon>Viridiplantae</taxon>
        <taxon>Streptophyta</taxon>
        <taxon>Embryophyta</taxon>
        <taxon>Tracheophyta</taxon>
        <taxon>Spermatophyta</taxon>
        <taxon>Magnoliopsida</taxon>
        <taxon>eudicotyledons</taxon>
        <taxon>Gunneridae</taxon>
        <taxon>Pentapetalae</taxon>
        <taxon>asterids</taxon>
        <taxon>lamiids</taxon>
        <taxon>Solanales</taxon>
        <taxon>Solanaceae</taxon>
        <taxon>Nicotianoideae</taxon>
        <taxon>Nicotianeae</taxon>
        <taxon>Nicotiana</taxon>
    </lineage>
</organism>
<dbReference type="InterPro" id="IPR005162">
    <property type="entry name" value="Retrotrans_gag_dom"/>
</dbReference>
<gene>
    <name evidence="8" type="primary">LOC104248850</name>
</gene>